<reference evidence="1 2" key="1">
    <citation type="journal article" date="2012" name="J. Bacteriol.">
        <title>Genome sequence of the soybean symbiont Sinorhizobium fredii HH103.</title>
        <authorList>
            <person name="Weidner S."/>
            <person name="Becker A."/>
            <person name="Bonilla I."/>
            <person name="Jaenicke S."/>
            <person name="Lloret J."/>
            <person name="Margaret I."/>
            <person name="Puhler A."/>
            <person name="Ruiz-Sainz J.E."/>
            <person name="Schneiker-Bekel S."/>
            <person name="Szczepanowski R."/>
            <person name="Vinardell J.M."/>
            <person name="Zehner S."/>
            <person name="Gottfert M."/>
        </authorList>
    </citation>
    <scope>NUCLEOTIDE SEQUENCE [LARGE SCALE GENOMIC DNA]</scope>
    <source>
        <strain evidence="1 2">HH103</strain>
    </source>
</reference>
<dbReference type="AlphaFoldDB" id="G9A6F7"/>
<organism evidence="1 2">
    <name type="scientific">Sinorhizobium fredii (strain HH103)</name>
    <dbReference type="NCBI Taxonomy" id="1117943"/>
    <lineage>
        <taxon>Bacteria</taxon>
        <taxon>Pseudomonadati</taxon>
        <taxon>Pseudomonadota</taxon>
        <taxon>Alphaproteobacteria</taxon>
        <taxon>Hyphomicrobiales</taxon>
        <taxon>Rhizobiaceae</taxon>
        <taxon>Sinorhizobium/Ensifer group</taxon>
        <taxon>Sinorhizobium</taxon>
    </lineage>
</organism>
<name>G9A6F7_SINF1</name>
<dbReference type="KEGG" id="sfh:SFHH103_01339"/>
<accession>G9A6F7</accession>
<dbReference type="EMBL" id="HE616890">
    <property type="protein sequence ID" value="CCE95837.1"/>
    <property type="molecule type" value="Genomic_DNA"/>
</dbReference>
<gene>
    <name evidence="1" type="ordered locus">SFHH103_01339</name>
</gene>
<dbReference type="HOGENOM" id="CLU_2635568_0_0_5"/>
<protein>
    <submittedName>
        <fullName evidence="1">Uncharacterized protein</fullName>
    </submittedName>
</protein>
<evidence type="ECO:0000313" key="2">
    <source>
        <dbReference type="Proteomes" id="UP000007735"/>
    </source>
</evidence>
<dbReference type="Proteomes" id="UP000007735">
    <property type="component" value="Chromosome"/>
</dbReference>
<proteinExistence type="predicted"/>
<sequence>MVRRIARFVVQRLINWMLPLVYLTGLALIALANPDPLAREALCIHLSACFSSPNAVFWNLITGYEKEDQIERIICRI</sequence>
<evidence type="ECO:0000313" key="1">
    <source>
        <dbReference type="EMBL" id="CCE95837.1"/>
    </source>
</evidence>